<sequence>MITLFENNRLFNQSLLISELKIPAELQYLFFEYCSAQNINKTLIMEHREIELLDYLIISSEAFNSLLARQVDD</sequence>
<organism evidence="1 2">
    <name type="scientific">Psychroserpens burtonensis</name>
    <dbReference type="NCBI Taxonomy" id="49278"/>
    <lineage>
        <taxon>Bacteria</taxon>
        <taxon>Pseudomonadati</taxon>
        <taxon>Bacteroidota</taxon>
        <taxon>Flavobacteriia</taxon>
        <taxon>Flavobacteriales</taxon>
        <taxon>Flavobacteriaceae</taxon>
        <taxon>Psychroserpens</taxon>
    </lineage>
</organism>
<name>A0A5C7B7E5_9FLAO</name>
<proteinExistence type="predicted"/>
<comment type="caution">
    <text evidence="1">The sequence shown here is derived from an EMBL/GenBank/DDBJ whole genome shotgun (WGS) entry which is preliminary data.</text>
</comment>
<reference evidence="1 2" key="1">
    <citation type="submission" date="2019-08" db="EMBL/GenBank/DDBJ databases">
        <title>Genome of Psychroserpens burtonensis ACAM 167.</title>
        <authorList>
            <person name="Bowman J.P."/>
        </authorList>
    </citation>
    <scope>NUCLEOTIDE SEQUENCE [LARGE SCALE GENOMIC DNA]</scope>
    <source>
        <strain evidence="1 2">ACAM 167</strain>
    </source>
</reference>
<accession>A0A5C7B7E5</accession>
<dbReference type="STRING" id="1123037.GCA_000425305_01852"/>
<evidence type="ECO:0000313" key="2">
    <source>
        <dbReference type="Proteomes" id="UP000321938"/>
    </source>
</evidence>
<dbReference type="Proteomes" id="UP000321938">
    <property type="component" value="Unassembled WGS sequence"/>
</dbReference>
<dbReference type="RefSeq" id="WP_147231647.1">
    <property type="nucleotide sequence ID" value="NZ_VOSB01000012.1"/>
</dbReference>
<protein>
    <submittedName>
        <fullName evidence="1">Uncharacterized protein</fullName>
    </submittedName>
</protein>
<dbReference type="OrthoDB" id="1422163at2"/>
<keyword evidence="2" id="KW-1185">Reference proteome</keyword>
<evidence type="ECO:0000313" key="1">
    <source>
        <dbReference type="EMBL" id="TXE17492.1"/>
    </source>
</evidence>
<dbReference type="AlphaFoldDB" id="A0A5C7B7E5"/>
<dbReference type="EMBL" id="VOSB01000012">
    <property type="protein sequence ID" value="TXE17492.1"/>
    <property type="molecule type" value="Genomic_DNA"/>
</dbReference>
<gene>
    <name evidence="1" type="ORF">ES692_09460</name>
</gene>